<dbReference type="Proteomes" id="UP000007266">
    <property type="component" value="Linkage group 10"/>
</dbReference>
<accession>A0A139WB97</accession>
<keyword evidence="1" id="KW-0479">Metal-binding</keyword>
<keyword evidence="2" id="KW-0677">Repeat</keyword>
<dbReference type="SMART" id="SM00355">
    <property type="entry name" value="ZnF_C2H2"/>
    <property type="match status" value="2"/>
</dbReference>
<dbReference type="InterPro" id="IPR013087">
    <property type="entry name" value="Znf_C2H2_type"/>
</dbReference>
<dbReference type="GO" id="GO:0005634">
    <property type="term" value="C:nucleus"/>
    <property type="evidence" value="ECO:0000318"/>
    <property type="project" value="GO_Central"/>
</dbReference>
<dbReference type="KEGG" id="tca:103312137"/>
<evidence type="ECO:0000313" key="7">
    <source>
        <dbReference type="Proteomes" id="UP000007266"/>
    </source>
</evidence>
<dbReference type="EMBL" id="KQ971377">
    <property type="protein sequence ID" value="KYB25111.1"/>
    <property type="molecule type" value="Genomic_DNA"/>
</dbReference>
<keyword evidence="7" id="KW-1185">Reference proteome</keyword>
<evidence type="ECO:0000256" key="3">
    <source>
        <dbReference type="ARBA" id="ARBA00022771"/>
    </source>
</evidence>
<organism evidence="6 7">
    <name type="scientific">Tribolium castaneum</name>
    <name type="common">Red flour beetle</name>
    <dbReference type="NCBI Taxonomy" id="7070"/>
    <lineage>
        <taxon>Eukaryota</taxon>
        <taxon>Metazoa</taxon>
        <taxon>Ecdysozoa</taxon>
        <taxon>Arthropoda</taxon>
        <taxon>Hexapoda</taxon>
        <taxon>Insecta</taxon>
        <taxon>Pterygota</taxon>
        <taxon>Neoptera</taxon>
        <taxon>Endopterygota</taxon>
        <taxon>Coleoptera</taxon>
        <taxon>Polyphaga</taxon>
        <taxon>Cucujiformia</taxon>
        <taxon>Tenebrionidae</taxon>
        <taxon>Tenebrionidae incertae sedis</taxon>
        <taxon>Tribolium</taxon>
    </lineage>
</organism>
<dbReference type="Gene3D" id="3.30.160.60">
    <property type="entry name" value="Classic Zinc Finger"/>
    <property type="match status" value="1"/>
</dbReference>
<name>A0A139WB97_TRICA</name>
<dbReference type="PANTHER" id="PTHR23057:SF0">
    <property type="entry name" value="JUXTAPOSED WITH ANOTHER ZINC FINGER PROTEIN 1"/>
    <property type="match status" value="1"/>
</dbReference>
<dbReference type="PROSITE" id="PS00028">
    <property type="entry name" value="ZINC_FINGER_C2H2_1"/>
    <property type="match status" value="1"/>
</dbReference>
<dbReference type="SUPFAM" id="SSF57667">
    <property type="entry name" value="beta-beta-alpha zinc fingers"/>
    <property type="match status" value="1"/>
</dbReference>
<dbReference type="Pfam" id="PF17017">
    <property type="entry name" value="zf-C2H2_aberr"/>
    <property type="match status" value="1"/>
</dbReference>
<protein>
    <submittedName>
        <fullName evidence="6">Juxtaposed with another zinc finger protein 1-like Protein</fullName>
    </submittedName>
</protein>
<dbReference type="PANTHER" id="PTHR23057">
    <property type="entry name" value="JUXTAPOSED WITH ANOTHER ZINC FINGER PROTEIN 1"/>
    <property type="match status" value="1"/>
</dbReference>
<evidence type="ECO:0000256" key="4">
    <source>
        <dbReference type="ARBA" id="ARBA00022833"/>
    </source>
</evidence>
<evidence type="ECO:0000256" key="1">
    <source>
        <dbReference type="ARBA" id="ARBA00022723"/>
    </source>
</evidence>
<keyword evidence="3" id="KW-0863">Zinc-finger</keyword>
<dbReference type="InterPro" id="IPR051580">
    <property type="entry name" value="ZnF-Chromatin_assoc"/>
</dbReference>
<dbReference type="InterPro" id="IPR031514">
    <property type="entry name" value="Zf-C2H2_aberr"/>
</dbReference>
<dbReference type="OrthoDB" id="3269380at2759"/>
<sequence length="281" mass="32709">MALFYQNICPYSNCSSFESLTDLITHIEREHIDFHPHTVKRLEEEKPASLPFSYVLRFNSPDDPPPQMTPIKIEEDLNKAVIEELADERAPEMATPLNNNYLSVGFNPKEKKIKSEAKTTEEQVAHILWNSKLFNLDNNHKKPFGCNMKGCEKRYKNINGIKYHYKNHHKMLTPWLRKSVLRQKSVLNPPKTKICRQDVHGTSMYRVKPSRDIIYRTMAHFDGYKMIPNEYFYNLNTLPTSDVVSQVPLENNMSFNYNLGQVNGDNDVISGKNSNFFSNQF</sequence>
<dbReference type="AlphaFoldDB" id="A0A139WB97"/>
<feature type="domain" description="C2H2-type" evidence="5">
    <location>
        <begin position="146"/>
        <end position="169"/>
    </location>
</feature>
<proteinExistence type="predicted"/>
<reference evidence="6 7" key="1">
    <citation type="journal article" date="2008" name="Nature">
        <title>The genome of the model beetle and pest Tribolium castaneum.</title>
        <authorList>
            <consortium name="Tribolium Genome Sequencing Consortium"/>
            <person name="Richards S."/>
            <person name="Gibbs R.A."/>
            <person name="Weinstock G.M."/>
            <person name="Brown S.J."/>
            <person name="Denell R."/>
            <person name="Beeman R.W."/>
            <person name="Gibbs R."/>
            <person name="Beeman R.W."/>
            <person name="Brown S.J."/>
            <person name="Bucher G."/>
            <person name="Friedrich M."/>
            <person name="Grimmelikhuijzen C.J."/>
            <person name="Klingler M."/>
            <person name="Lorenzen M."/>
            <person name="Richards S."/>
            <person name="Roth S."/>
            <person name="Schroder R."/>
            <person name="Tautz D."/>
            <person name="Zdobnov E.M."/>
            <person name="Muzny D."/>
            <person name="Gibbs R.A."/>
            <person name="Weinstock G.M."/>
            <person name="Attaway T."/>
            <person name="Bell S."/>
            <person name="Buhay C.J."/>
            <person name="Chandrabose M.N."/>
            <person name="Chavez D."/>
            <person name="Clerk-Blankenburg K.P."/>
            <person name="Cree A."/>
            <person name="Dao M."/>
            <person name="Davis C."/>
            <person name="Chacko J."/>
            <person name="Dinh H."/>
            <person name="Dugan-Rocha S."/>
            <person name="Fowler G."/>
            <person name="Garner T.T."/>
            <person name="Garnes J."/>
            <person name="Gnirke A."/>
            <person name="Hawes A."/>
            <person name="Hernandez J."/>
            <person name="Hines S."/>
            <person name="Holder M."/>
            <person name="Hume J."/>
            <person name="Jhangiani S.N."/>
            <person name="Joshi V."/>
            <person name="Khan Z.M."/>
            <person name="Jackson L."/>
            <person name="Kovar C."/>
            <person name="Kowis A."/>
            <person name="Lee S."/>
            <person name="Lewis L.R."/>
            <person name="Margolis J."/>
            <person name="Morgan M."/>
            <person name="Nazareth L.V."/>
            <person name="Nguyen N."/>
            <person name="Okwuonu G."/>
            <person name="Parker D."/>
            <person name="Richards S."/>
            <person name="Ruiz S.J."/>
            <person name="Santibanez J."/>
            <person name="Savard J."/>
            <person name="Scherer S.E."/>
            <person name="Schneider B."/>
            <person name="Sodergren E."/>
            <person name="Tautz D."/>
            <person name="Vattahil S."/>
            <person name="Villasana D."/>
            <person name="White C.S."/>
            <person name="Wright R."/>
            <person name="Park Y."/>
            <person name="Beeman R.W."/>
            <person name="Lord J."/>
            <person name="Oppert B."/>
            <person name="Lorenzen M."/>
            <person name="Brown S."/>
            <person name="Wang L."/>
            <person name="Savard J."/>
            <person name="Tautz D."/>
            <person name="Richards S."/>
            <person name="Weinstock G."/>
            <person name="Gibbs R.A."/>
            <person name="Liu Y."/>
            <person name="Worley K."/>
            <person name="Weinstock G."/>
            <person name="Elsik C.G."/>
            <person name="Reese J.T."/>
            <person name="Elhaik E."/>
            <person name="Landan G."/>
            <person name="Graur D."/>
            <person name="Arensburger P."/>
            <person name="Atkinson P."/>
            <person name="Beeman R.W."/>
            <person name="Beidler J."/>
            <person name="Brown S.J."/>
            <person name="Demuth J.P."/>
            <person name="Drury D.W."/>
            <person name="Du Y.Z."/>
            <person name="Fujiwara H."/>
            <person name="Lorenzen M."/>
            <person name="Maselli V."/>
            <person name="Osanai M."/>
            <person name="Park Y."/>
            <person name="Robertson H.M."/>
            <person name="Tu Z."/>
            <person name="Wang J.J."/>
            <person name="Wang S."/>
            <person name="Richards S."/>
            <person name="Song H."/>
            <person name="Zhang L."/>
            <person name="Sodergren E."/>
            <person name="Werner D."/>
            <person name="Stanke M."/>
            <person name="Morgenstern B."/>
            <person name="Solovyev V."/>
            <person name="Kosarev P."/>
            <person name="Brown G."/>
            <person name="Chen H.C."/>
            <person name="Ermolaeva O."/>
            <person name="Hlavina W."/>
            <person name="Kapustin Y."/>
            <person name="Kiryutin B."/>
            <person name="Kitts P."/>
            <person name="Maglott D."/>
            <person name="Pruitt K."/>
            <person name="Sapojnikov V."/>
            <person name="Souvorov A."/>
            <person name="Mackey A.J."/>
            <person name="Waterhouse R.M."/>
            <person name="Wyder S."/>
            <person name="Zdobnov E.M."/>
            <person name="Zdobnov E.M."/>
            <person name="Wyder S."/>
            <person name="Kriventseva E.V."/>
            <person name="Kadowaki T."/>
            <person name="Bork P."/>
            <person name="Aranda M."/>
            <person name="Bao R."/>
            <person name="Beermann A."/>
            <person name="Berns N."/>
            <person name="Bolognesi R."/>
            <person name="Bonneton F."/>
            <person name="Bopp D."/>
            <person name="Brown S.J."/>
            <person name="Bucher G."/>
            <person name="Butts T."/>
            <person name="Chaumot A."/>
            <person name="Denell R.E."/>
            <person name="Ferrier D.E."/>
            <person name="Friedrich M."/>
            <person name="Gordon C.M."/>
            <person name="Jindra M."/>
            <person name="Klingler M."/>
            <person name="Lan Q."/>
            <person name="Lattorff H.M."/>
            <person name="Laudet V."/>
            <person name="von Levetsow C."/>
            <person name="Liu Z."/>
            <person name="Lutz R."/>
            <person name="Lynch J.A."/>
            <person name="da Fonseca R.N."/>
            <person name="Posnien N."/>
            <person name="Reuter R."/>
            <person name="Roth S."/>
            <person name="Savard J."/>
            <person name="Schinko J.B."/>
            <person name="Schmitt C."/>
            <person name="Schoppmeier M."/>
            <person name="Schroder R."/>
            <person name="Shippy T.D."/>
            <person name="Simonnet F."/>
            <person name="Marques-Souza H."/>
            <person name="Tautz D."/>
            <person name="Tomoyasu Y."/>
            <person name="Trauner J."/>
            <person name="Van der Zee M."/>
            <person name="Vervoort M."/>
            <person name="Wittkopp N."/>
            <person name="Wimmer E.A."/>
            <person name="Yang X."/>
            <person name="Jones A.K."/>
            <person name="Sattelle D.B."/>
            <person name="Ebert P.R."/>
            <person name="Nelson D."/>
            <person name="Scott J.G."/>
            <person name="Beeman R.W."/>
            <person name="Muthukrishnan S."/>
            <person name="Kramer K.J."/>
            <person name="Arakane Y."/>
            <person name="Beeman R.W."/>
            <person name="Zhu Q."/>
            <person name="Hogenkamp D."/>
            <person name="Dixit R."/>
            <person name="Oppert B."/>
            <person name="Jiang H."/>
            <person name="Zou Z."/>
            <person name="Marshall J."/>
            <person name="Elpidina E."/>
            <person name="Vinokurov K."/>
            <person name="Oppert C."/>
            <person name="Zou Z."/>
            <person name="Evans J."/>
            <person name="Lu Z."/>
            <person name="Zhao P."/>
            <person name="Sumathipala N."/>
            <person name="Altincicek B."/>
            <person name="Vilcinskas A."/>
            <person name="Williams M."/>
            <person name="Hultmark D."/>
            <person name="Hetru C."/>
            <person name="Jiang H."/>
            <person name="Grimmelikhuijzen C.J."/>
            <person name="Hauser F."/>
            <person name="Cazzamali G."/>
            <person name="Williamson M."/>
            <person name="Park Y."/>
            <person name="Li B."/>
            <person name="Tanaka Y."/>
            <person name="Predel R."/>
            <person name="Neupert S."/>
            <person name="Schachtner J."/>
            <person name="Verleyen P."/>
            <person name="Raible F."/>
            <person name="Bork P."/>
            <person name="Friedrich M."/>
            <person name="Walden K.K."/>
            <person name="Robertson H.M."/>
            <person name="Angeli S."/>
            <person name="Foret S."/>
            <person name="Bucher G."/>
            <person name="Schuetz S."/>
            <person name="Maleszka R."/>
            <person name="Wimmer E.A."/>
            <person name="Beeman R.W."/>
            <person name="Lorenzen M."/>
            <person name="Tomoyasu Y."/>
            <person name="Miller S.C."/>
            <person name="Grossmann D."/>
            <person name="Bucher G."/>
        </authorList>
    </citation>
    <scope>NUCLEOTIDE SEQUENCE [LARGE SCALE GENOMIC DNA]</scope>
    <source>
        <strain evidence="6 7">Georgia GA2</strain>
    </source>
</reference>
<keyword evidence="4" id="KW-0862">Zinc</keyword>
<dbReference type="STRING" id="7070.A0A139WB97"/>
<dbReference type="GO" id="GO:0008270">
    <property type="term" value="F:zinc ion binding"/>
    <property type="evidence" value="ECO:0007669"/>
    <property type="project" value="UniProtKB-KW"/>
</dbReference>
<gene>
    <name evidence="6" type="primary">AUGUSTUS-3.0.2_31357</name>
    <name evidence="6" type="ORF">TcasGA2_TC031357</name>
</gene>
<reference evidence="6 7" key="2">
    <citation type="journal article" date="2010" name="Nucleic Acids Res.">
        <title>BeetleBase in 2010: revisions to provide comprehensive genomic information for Tribolium castaneum.</title>
        <authorList>
            <person name="Kim H.S."/>
            <person name="Murphy T."/>
            <person name="Xia J."/>
            <person name="Caragea D."/>
            <person name="Park Y."/>
            <person name="Beeman R.W."/>
            <person name="Lorenzen M.D."/>
            <person name="Butcher S."/>
            <person name="Manak J.R."/>
            <person name="Brown S.J."/>
        </authorList>
    </citation>
    <scope>GENOME REANNOTATION</scope>
    <source>
        <strain evidence="6 7">Georgia GA2</strain>
    </source>
</reference>
<evidence type="ECO:0000259" key="5">
    <source>
        <dbReference type="PROSITE" id="PS00028"/>
    </source>
</evidence>
<dbReference type="InParanoid" id="A0A139WB97"/>
<evidence type="ECO:0000256" key="2">
    <source>
        <dbReference type="ARBA" id="ARBA00022737"/>
    </source>
</evidence>
<evidence type="ECO:0000313" key="6">
    <source>
        <dbReference type="EMBL" id="KYB25111.1"/>
    </source>
</evidence>
<dbReference type="InterPro" id="IPR036236">
    <property type="entry name" value="Znf_C2H2_sf"/>
</dbReference>